<gene>
    <name evidence="2" type="ORF">BDK51DRAFT_44225</name>
</gene>
<accession>A0A4P9VZZ8</accession>
<organism evidence="2 3">
    <name type="scientific">Blyttiomyces helicus</name>
    <dbReference type="NCBI Taxonomy" id="388810"/>
    <lineage>
        <taxon>Eukaryota</taxon>
        <taxon>Fungi</taxon>
        <taxon>Fungi incertae sedis</taxon>
        <taxon>Chytridiomycota</taxon>
        <taxon>Chytridiomycota incertae sedis</taxon>
        <taxon>Chytridiomycetes</taxon>
        <taxon>Chytridiomycetes incertae sedis</taxon>
        <taxon>Blyttiomyces</taxon>
    </lineage>
</organism>
<protein>
    <submittedName>
        <fullName evidence="2">Uncharacterized protein</fullName>
    </submittedName>
</protein>
<dbReference type="AlphaFoldDB" id="A0A4P9VZZ8"/>
<evidence type="ECO:0000313" key="2">
    <source>
        <dbReference type="EMBL" id="RKO85431.1"/>
    </source>
</evidence>
<name>A0A4P9VZZ8_9FUNG</name>
<dbReference type="EMBL" id="KZ999083">
    <property type="protein sequence ID" value="RKO85431.1"/>
    <property type="molecule type" value="Genomic_DNA"/>
</dbReference>
<dbReference type="Proteomes" id="UP000269721">
    <property type="component" value="Unassembled WGS sequence"/>
</dbReference>
<reference evidence="3" key="1">
    <citation type="journal article" date="2018" name="Nat. Microbiol.">
        <title>Leveraging single-cell genomics to expand the fungal tree of life.</title>
        <authorList>
            <person name="Ahrendt S.R."/>
            <person name="Quandt C.A."/>
            <person name="Ciobanu D."/>
            <person name="Clum A."/>
            <person name="Salamov A."/>
            <person name="Andreopoulos B."/>
            <person name="Cheng J.F."/>
            <person name="Woyke T."/>
            <person name="Pelin A."/>
            <person name="Henrissat B."/>
            <person name="Reynolds N.K."/>
            <person name="Benny G.L."/>
            <person name="Smith M.E."/>
            <person name="James T.Y."/>
            <person name="Grigoriev I.V."/>
        </authorList>
    </citation>
    <scope>NUCLEOTIDE SEQUENCE [LARGE SCALE GENOMIC DNA]</scope>
</reference>
<evidence type="ECO:0000256" key="1">
    <source>
        <dbReference type="SAM" id="MobiDB-lite"/>
    </source>
</evidence>
<proteinExistence type="predicted"/>
<sequence length="130" mass="14313">MLSTPARLPDSPWVSDLPPAESHTARRPRVPSTAGESSQLWFLGTAFERPLPTPATLSTRADASRAPGRYLLAENADHLPEQNPFADLEPWPVEAASYAVRLHSPTWTGLDLDRIARCLRLSRPPDASLH</sequence>
<evidence type="ECO:0000313" key="3">
    <source>
        <dbReference type="Proteomes" id="UP000269721"/>
    </source>
</evidence>
<feature type="region of interest" description="Disordered" evidence="1">
    <location>
        <begin position="1"/>
        <end position="37"/>
    </location>
</feature>
<keyword evidence="3" id="KW-1185">Reference proteome</keyword>